<feature type="domain" description="ABC transporter" evidence="8">
    <location>
        <begin position="6"/>
        <end position="253"/>
    </location>
</feature>
<evidence type="ECO:0000256" key="4">
    <source>
        <dbReference type="ARBA" id="ARBA00022840"/>
    </source>
</evidence>
<dbReference type="InterPro" id="IPR045865">
    <property type="entry name" value="ACT-like_dom_sf"/>
</dbReference>
<dbReference type="PANTHER" id="PTHR43166:SF30">
    <property type="entry name" value="METHIONINE IMPORT ATP-BINDING PROTEIN METN"/>
    <property type="match status" value="1"/>
</dbReference>
<dbReference type="Pfam" id="PF00005">
    <property type="entry name" value="ABC_tran"/>
    <property type="match status" value="1"/>
</dbReference>
<dbReference type="SUPFAM" id="SSF52540">
    <property type="entry name" value="P-loop containing nucleoside triphosphate hydrolases"/>
    <property type="match status" value="1"/>
</dbReference>
<dbReference type="SMART" id="SM00382">
    <property type="entry name" value="AAA"/>
    <property type="match status" value="1"/>
</dbReference>
<dbReference type="PROSITE" id="PS00211">
    <property type="entry name" value="ABC_TRANSPORTER_1"/>
    <property type="match status" value="1"/>
</dbReference>
<evidence type="ECO:0000256" key="7">
    <source>
        <dbReference type="ARBA" id="ARBA00023136"/>
    </source>
</evidence>
<evidence type="ECO:0000313" key="10">
    <source>
        <dbReference type="Proteomes" id="UP001055911"/>
    </source>
</evidence>
<keyword evidence="4 9" id="KW-0067">ATP-binding</keyword>
<dbReference type="InterPro" id="IPR018449">
    <property type="entry name" value="NIL_domain"/>
</dbReference>
<keyword evidence="10" id="KW-1185">Reference proteome</keyword>
<dbReference type="Gene3D" id="3.40.50.300">
    <property type="entry name" value="P-loop containing nucleotide triphosphate hydrolases"/>
    <property type="match status" value="1"/>
</dbReference>
<accession>A0A9Q8ZTP7</accession>
<dbReference type="Proteomes" id="UP001055911">
    <property type="component" value="Chromosome"/>
</dbReference>
<dbReference type="InterPro" id="IPR027417">
    <property type="entry name" value="P-loop_NTPase"/>
</dbReference>
<proteinExistence type="predicted"/>
<organism evidence="9 10">
    <name type="scientific">Fructilactobacillus cliffordii</name>
    <dbReference type="NCBI Taxonomy" id="2940299"/>
    <lineage>
        <taxon>Bacteria</taxon>
        <taxon>Bacillati</taxon>
        <taxon>Bacillota</taxon>
        <taxon>Bacilli</taxon>
        <taxon>Lactobacillales</taxon>
        <taxon>Lactobacillaceae</taxon>
        <taxon>Fructilactobacillus</taxon>
    </lineage>
</organism>
<gene>
    <name evidence="9" type="ORF">M3M40_06405</name>
</gene>
<dbReference type="Pfam" id="PF09383">
    <property type="entry name" value="NIL"/>
    <property type="match status" value="1"/>
</dbReference>
<reference evidence="9" key="1">
    <citation type="submission" date="2022-05" db="EMBL/GenBank/DDBJ databases">
        <authorList>
            <person name="Oliphant S.A."/>
            <person name="Watson-Haigh N.S."/>
            <person name="Sumby K.M."/>
            <person name="Gardner J.M."/>
            <person name="Jiranek V."/>
        </authorList>
    </citation>
    <scope>NUCLEOTIDE SEQUENCE</scope>
    <source>
        <strain evidence="9">KI4_B1</strain>
    </source>
</reference>
<evidence type="ECO:0000259" key="8">
    <source>
        <dbReference type="PROSITE" id="PS50893"/>
    </source>
</evidence>
<keyword evidence="6" id="KW-0029">Amino-acid transport</keyword>
<keyword evidence="3" id="KW-0547">Nucleotide-binding</keyword>
<dbReference type="Gene3D" id="3.30.70.260">
    <property type="match status" value="1"/>
</dbReference>
<keyword evidence="7" id="KW-0472">Membrane</keyword>
<dbReference type="InterPro" id="IPR003593">
    <property type="entry name" value="AAA+_ATPase"/>
</dbReference>
<dbReference type="InterPro" id="IPR017871">
    <property type="entry name" value="ABC_transporter-like_CS"/>
</dbReference>
<dbReference type="PROSITE" id="PS50893">
    <property type="entry name" value="ABC_TRANSPORTER_2"/>
    <property type="match status" value="1"/>
</dbReference>
<dbReference type="AlphaFoldDB" id="A0A9Q8ZTP7"/>
<keyword evidence="2" id="KW-1003">Cell membrane</keyword>
<dbReference type="GO" id="GO:0005524">
    <property type="term" value="F:ATP binding"/>
    <property type="evidence" value="ECO:0007669"/>
    <property type="project" value="UniProtKB-KW"/>
</dbReference>
<keyword evidence="1" id="KW-0813">Transport</keyword>
<evidence type="ECO:0000256" key="5">
    <source>
        <dbReference type="ARBA" id="ARBA00022967"/>
    </source>
</evidence>
<evidence type="ECO:0000256" key="1">
    <source>
        <dbReference type="ARBA" id="ARBA00022448"/>
    </source>
</evidence>
<dbReference type="RefSeq" id="WP_252766619.1">
    <property type="nucleotide sequence ID" value="NZ_CP097119.1"/>
</dbReference>
<dbReference type="SUPFAM" id="SSF55021">
    <property type="entry name" value="ACT-like"/>
    <property type="match status" value="1"/>
</dbReference>
<sequence length="352" mass="39031">MTETSVKFENVSVDFTQDKQTIHAVSDVSFSIPAGQIFGIAGYSGAGKSTLVRTINLLQKPTNGTVSVLGEQFFSKDDHEEKVISTSELRKERRKIGMIFQHYNLLNQKTVLENVAFALKHSGLKDKEVQKKAKDLLADVGLSDYAKHYPGQLSGGQQQRVAIARALANDPEILISDEATSALDPENTNQILDLLQELNQKRGLTVILITHEMDAIKRICDQVVIMDQGKVIESGSLIDVFVESTNPVARKIVGNDFDALSILQSMNIDTQKRNLVKLVYFSQEISQPIIVDLYSKYQVSASIVYADIEEFKGQPVGIMIVELSGSDQQIKDALDYLKNLDVQVTELRGVTQ</sequence>
<dbReference type="InterPro" id="IPR050086">
    <property type="entry name" value="MetN_ABC_transporter-like"/>
</dbReference>
<dbReference type="GO" id="GO:0006865">
    <property type="term" value="P:amino acid transport"/>
    <property type="evidence" value="ECO:0007669"/>
    <property type="project" value="UniProtKB-KW"/>
</dbReference>
<keyword evidence="5" id="KW-1278">Translocase</keyword>
<name>A0A9Q8ZTP7_9LACO</name>
<evidence type="ECO:0000256" key="2">
    <source>
        <dbReference type="ARBA" id="ARBA00022475"/>
    </source>
</evidence>
<evidence type="ECO:0000256" key="6">
    <source>
        <dbReference type="ARBA" id="ARBA00022970"/>
    </source>
</evidence>
<dbReference type="SMART" id="SM00930">
    <property type="entry name" value="NIL"/>
    <property type="match status" value="1"/>
</dbReference>
<evidence type="ECO:0000256" key="3">
    <source>
        <dbReference type="ARBA" id="ARBA00022741"/>
    </source>
</evidence>
<dbReference type="EMBL" id="CP097119">
    <property type="protein sequence ID" value="USS89102.1"/>
    <property type="molecule type" value="Genomic_DNA"/>
</dbReference>
<dbReference type="InterPro" id="IPR003439">
    <property type="entry name" value="ABC_transporter-like_ATP-bd"/>
</dbReference>
<dbReference type="PANTHER" id="PTHR43166">
    <property type="entry name" value="AMINO ACID IMPORT ATP-BINDING PROTEIN"/>
    <property type="match status" value="1"/>
</dbReference>
<dbReference type="GO" id="GO:0016887">
    <property type="term" value="F:ATP hydrolysis activity"/>
    <property type="evidence" value="ECO:0007669"/>
    <property type="project" value="InterPro"/>
</dbReference>
<evidence type="ECO:0000313" key="9">
    <source>
        <dbReference type="EMBL" id="USS89102.1"/>
    </source>
</evidence>
<protein>
    <submittedName>
        <fullName evidence="9">Methionine ABC transporter ATP-binding protein</fullName>
    </submittedName>
</protein>